<sequence>MESQASIHPAANRLLDDVLGLDIDPLQVRLIPSDDDPYRWQWLPDSGHLFKKHLSKLSTRPLMELYREVGRSFHAVRPPSTEERPIQGSTVDEIQRLKLVNSELENQVKEYSLRLKQYKQNLRQIKHYYLIQKRQHEGLKAVVGRYRSVITNFVQDSTPIA</sequence>
<accession>A0AAN7HKL2</accession>
<comment type="caution">
    <text evidence="2">The sequence shown here is derived from an EMBL/GenBank/DDBJ whole genome shotgun (WGS) entry which is preliminary data.</text>
</comment>
<reference evidence="2" key="2">
    <citation type="submission" date="2023-05" db="EMBL/GenBank/DDBJ databases">
        <authorList>
            <consortium name="Lawrence Berkeley National Laboratory"/>
            <person name="Steindorff A."/>
            <person name="Hensen N."/>
            <person name="Bonometti L."/>
            <person name="Westerberg I."/>
            <person name="Brannstrom I.O."/>
            <person name="Guillou S."/>
            <person name="Cros-Aarteil S."/>
            <person name="Calhoun S."/>
            <person name="Haridas S."/>
            <person name="Kuo A."/>
            <person name="Mondo S."/>
            <person name="Pangilinan J."/>
            <person name="Riley R."/>
            <person name="Labutti K."/>
            <person name="Andreopoulos B."/>
            <person name="Lipzen A."/>
            <person name="Chen C."/>
            <person name="Yanf M."/>
            <person name="Daum C."/>
            <person name="Ng V."/>
            <person name="Clum A."/>
            <person name="Ohm R."/>
            <person name="Martin F."/>
            <person name="Silar P."/>
            <person name="Natvig D."/>
            <person name="Lalanne C."/>
            <person name="Gautier V."/>
            <person name="Ament-Velasquez S.L."/>
            <person name="Kruys A."/>
            <person name="Hutchinson M.I."/>
            <person name="Powell A.J."/>
            <person name="Barry K."/>
            <person name="Miller A.N."/>
            <person name="Grigoriev I.V."/>
            <person name="Debuchy R."/>
            <person name="Gladieux P."/>
            <person name="Thoren M.H."/>
            <person name="Johannesson H."/>
        </authorList>
    </citation>
    <scope>NUCLEOTIDE SEQUENCE</scope>
    <source>
        <strain evidence="2">CBS 359.72</strain>
    </source>
</reference>
<evidence type="ECO:0000313" key="2">
    <source>
        <dbReference type="EMBL" id="KAK4243499.1"/>
    </source>
</evidence>
<dbReference type="Proteomes" id="UP001303647">
    <property type="component" value="Unassembled WGS sequence"/>
</dbReference>
<feature type="coiled-coil region" evidence="1">
    <location>
        <begin position="94"/>
        <end position="121"/>
    </location>
</feature>
<name>A0AAN7HKL2_9PEZI</name>
<keyword evidence="3" id="KW-1185">Reference proteome</keyword>
<protein>
    <submittedName>
        <fullName evidence="2">Uncharacterized protein</fullName>
    </submittedName>
</protein>
<proteinExistence type="predicted"/>
<gene>
    <name evidence="2" type="ORF">C7999DRAFT_18154</name>
</gene>
<dbReference type="AlphaFoldDB" id="A0AAN7HKL2"/>
<reference evidence="2" key="1">
    <citation type="journal article" date="2023" name="Mol. Phylogenet. Evol.">
        <title>Genome-scale phylogeny and comparative genomics of the fungal order Sordariales.</title>
        <authorList>
            <person name="Hensen N."/>
            <person name="Bonometti L."/>
            <person name="Westerberg I."/>
            <person name="Brannstrom I.O."/>
            <person name="Guillou S."/>
            <person name="Cros-Aarteil S."/>
            <person name="Calhoun S."/>
            <person name="Haridas S."/>
            <person name="Kuo A."/>
            <person name="Mondo S."/>
            <person name="Pangilinan J."/>
            <person name="Riley R."/>
            <person name="LaButti K."/>
            <person name="Andreopoulos B."/>
            <person name="Lipzen A."/>
            <person name="Chen C."/>
            <person name="Yan M."/>
            <person name="Daum C."/>
            <person name="Ng V."/>
            <person name="Clum A."/>
            <person name="Steindorff A."/>
            <person name="Ohm R.A."/>
            <person name="Martin F."/>
            <person name="Silar P."/>
            <person name="Natvig D.O."/>
            <person name="Lalanne C."/>
            <person name="Gautier V."/>
            <person name="Ament-Velasquez S.L."/>
            <person name="Kruys A."/>
            <person name="Hutchinson M.I."/>
            <person name="Powell A.J."/>
            <person name="Barry K."/>
            <person name="Miller A.N."/>
            <person name="Grigoriev I.V."/>
            <person name="Debuchy R."/>
            <person name="Gladieux P."/>
            <person name="Hiltunen Thoren M."/>
            <person name="Johannesson H."/>
        </authorList>
    </citation>
    <scope>NUCLEOTIDE SEQUENCE</scope>
    <source>
        <strain evidence="2">CBS 359.72</strain>
    </source>
</reference>
<evidence type="ECO:0000256" key="1">
    <source>
        <dbReference type="SAM" id="Coils"/>
    </source>
</evidence>
<dbReference type="EMBL" id="MU857810">
    <property type="protein sequence ID" value="KAK4243499.1"/>
    <property type="molecule type" value="Genomic_DNA"/>
</dbReference>
<evidence type="ECO:0000313" key="3">
    <source>
        <dbReference type="Proteomes" id="UP001303647"/>
    </source>
</evidence>
<organism evidence="2 3">
    <name type="scientific">Corynascus novoguineensis</name>
    <dbReference type="NCBI Taxonomy" id="1126955"/>
    <lineage>
        <taxon>Eukaryota</taxon>
        <taxon>Fungi</taxon>
        <taxon>Dikarya</taxon>
        <taxon>Ascomycota</taxon>
        <taxon>Pezizomycotina</taxon>
        <taxon>Sordariomycetes</taxon>
        <taxon>Sordariomycetidae</taxon>
        <taxon>Sordariales</taxon>
        <taxon>Chaetomiaceae</taxon>
        <taxon>Corynascus</taxon>
    </lineage>
</organism>
<keyword evidence="1" id="KW-0175">Coiled coil</keyword>